<dbReference type="Proteomes" id="UP000194266">
    <property type="component" value="Unassembled WGS sequence"/>
</dbReference>
<dbReference type="EMBL" id="MRYD01000533">
    <property type="protein sequence ID" value="OSZ55414.1"/>
    <property type="molecule type" value="Genomic_DNA"/>
</dbReference>
<protein>
    <submittedName>
        <fullName evidence="1">Uncharacterized protein</fullName>
    </submittedName>
</protein>
<evidence type="ECO:0000313" key="2">
    <source>
        <dbReference type="Proteomes" id="UP000194266"/>
    </source>
</evidence>
<evidence type="ECO:0000313" key="1">
    <source>
        <dbReference type="EMBL" id="OSZ55414.1"/>
    </source>
</evidence>
<proteinExistence type="predicted"/>
<accession>A0ABX3Y8X6</accession>
<gene>
    <name evidence="1" type="ORF">OQI_38645</name>
</gene>
<organism evidence="1 2">
    <name type="scientific">Streptomyces pharetrae CZA14</name>
    <dbReference type="NCBI Taxonomy" id="1144883"/>
    <lineage>
        <taxon>Bacteria</taxon>
        <taxon>Bacillati</taxon>
        <taxon>Actinomycetota</taxon>
        <taxon>Actinomycetes</taxon>
        <taxon>Kitasatosporales</taxon>
        <taxon>Streptomycetaceae</taxon>
        <taxon>Streptomyces</taxon>
    </lineage>
</organism>
<reference evidence="1 2" key="1">
    <citation type="submission" date="2016-12" db="EMBL/GenBank/DDBJ databases">
        <title>Genome Mining:The Detection of Biosynthetic Gene Clusters to Aid in the Expression of Curamycin A produced by Streptomyces sp. strain CZA14.</title>
        <authorList>
            <person name="Durrell K.A."/>
            <person name="Kirby B.M."/>
            <person name="Khan W."/>
            <person name="Mthethwa T."/>
            <person name="Le Roes-Hill M."/>
        </authorList>
    </citation>
    <scope>NUCLEOTIDE SEQUENCE [LARGE SCALE GENOMIC DNA]</scope>
    <source>
        <strain evidence="1 2">CZA14</strain>
    </source>
</reference>
<keyword evidence="2" id="KW-1185">Reference proteome</keyword>
<sequence>MPHPLLDRVEARPQGINAGRDGFAVRVGAGAYGGPAGVRLTAGAGGVAASASGWSRTAGSVVWVTAGGPPGGGAGRGRLPARAAR</sequence>
<comment type="caution">
    <text evidence="1">The sequence shown here is derived from an EMBL/GenBank/DDBJ whole genome shotgun (WGS) entry which is preliminary data.</text>
</comment>
<name>A0ABX3Y8X6_9ACTN</name>